<dbReference type="Gene3D" id="2.40.10.270">
    <property type="entry name" value="Bacteriophage SPP1 head-tail adaptor protein"/>
    <property type="match status" value="1"/>
</dbReference>
<sequence length="111" mass="12345">MRAGDLRHRMQFQKLVPGVDPETLEPTAGEWVDVANVYAAIEPLSAREFIAAQAVQSEIAGRIVIRRRADIKAQMRGFYRGQIYNIQGVLPDPKSGLDYLTLPYSEGVNDG</sequence>
<keyword evidence="2" id="KW-1185">Reference proteome</keyword>
<reference evidence="1 2" key="1">
    <citation type="submission" date="2020-10" db="EMBL/GenBank/DDBJ databases">
        <title>The draft genomes of Cyclamen pathogen Pseudomonas sp.</title>
        <authorList>
            <person name="Fujikawa T."/>
            <person name="Sawada H."/>
        </authorList>
    </citation>
    <scope>NUCLEOTIDE SEQUENCE [LARGE SCALE GENOMIC DNA]</scope>
    <source>
        <strain evidence="1 2">MAFF 301449</strain>
    </source>
</reference>
<name>A0ABR9SPL4_9PSED</name>
<proteinExistence type="predicted"/>
<dbReference type="InterPro" id="IPR008767">
    <property type="entry name" value="Phage_SPP1_head-tail_adaptor"/>
</dbReference>
<dbReference type="EMBL" id="JADDUM010000044">
    <property type="protein sequence ID" value="MBE8590823.1"/>
    <property type="molecule type" value="Genomic_DNA"/>
</dbReference>
<dbReference type="RefSeq" id="WP_193861769.1">
    <property type="nucleotide sequence ID" value="NZ_JADDUM010000044.1"/>
</dbReference>
<dbReference type="Pfam" id="PF05521">
    <property type="entry name" value="Phage_HCP"/>
    <property type="match status" value="1"/>
</dbReference>
<dbReference type="InterPro" id="IPR038666">
    <property type="entry name" value="SSP1_head-tail_sf"/>
</dbReference>
<dbReference type="Proteomes" id="UP000613075">
    <property type="component" value="Unassembled WGS sequence"/>
</dbReference>
<evidence type="ECO:0000313" key="1">
    <source>
        <dbReference type="EMBL" id="MBE8590823.1"/>
    </source>
</evidence>
<evidence type="ECO:0000313" key="2">
    <source>
        <dbReference type="Proteomes" id="UP000613075"/>
    </source>
</evidence>
<organism evidence="1 2">
    <name type="scientific">Pseudomonas cyclaminis</name>
    <dbReference type="NCBI Taxonomy" id="2781239"/>
    <lineage>
        <taxon>Bacteria</taxon>
        <taxon>Pseudomonadati</taxon>
        <taxon>Pseudomonadota</taxon>
        <taxon>Gammaproteobacteria</taxon>
        <taxon>Pseudomonadales</taxon>
        <taxon>Pseudomonadaceae</taxon>
        <taxon>Pseudomonas</taxon>
    </lineage>
</organism>
<gene>
    <name evidence="1" type="ORF">IQK56_07700</name>
</gene>
<accession>A0ABR9SPL4</accession>
<comment type="caution">
    <text evidence="1">The sequence shown here is derived from an EMBL/GenBank/DDBJ whole genome shotgun (WGS) entry which is preliminary data.</text>
</comment>
<dbReference type="NCBIfam" id="TIGR01563">
    <property type="entry name" value="gp16_SPP1"/>
    <property type="match status" value="1"/>
</dbReference>
<protein>
    <submittedName>
        <fullName evidence="1">Phage head closure protein</fullName>
    </submittedName>
</protein>